<reference evidence="2" key="1">
    <citation type="submission" date="2020-11" db="EMBL/GenBank/DDBJ databases">
        <authorList>
            <person name="Tran Van P."/>
        </authorList>
    </citation>
    <scope>NUCLEOTIDE SEQUENCE</scope>
</reference>
<dbReference type="AlphaFoldDB" id="A0A7R8WI98"/>
<evidence type="ECO:0000256" key="1">
    <source>
        <dbReference type="SAM" id="MobiDB-lite"/>
    </source>
</evidence>
<feature type="region of interest" description="Disordered" evidence="1">
    <location>
        <begin position="314"/>
        <end position="348"/>
    </location>
</feature>
<feature type="compositionally biased region" description="Acidic residues" evidence="1">
    <location>
        <begin position="242"/>
        <end position="252"/>
    </location>
</feature>
<feature type="compositionally biased region" description="Acidic residues" evidence="1">
    <location>
        <begin position="276"/>
        <end position="287"/>
    </location>
</feature>
<feature type="compositionally biased region" description="Basic residues" evidence="1">
    <location>
        <begin position="459"/>
        <end position="471"/>
    </location>
</feature>
<gene>
    <name evidence="2" type="ORF">CTOB1V02_LOCUS10070</name>
</gene>
<feature type="region of interest" description="Disordered" evidence="1">
    <location>
        <begin position="152"/>
        <end position="301"/>
    </location>
</feature>
<feature type="compositionally biased region" description="Polar residues" evidence="1">
    <location>
        <begin position="431"/>
        <end position="443"/>
    </location>
</feature>
<accession>A0A7R8WI98</accession>
<feature type="compositionally biased region" description="Low complexity" evidence="1">
    <location>
        <begin position="326"/>
        <end position="335"/>
    </location>
</feature>
<sequence>MDANGHSSSMNQAGWVERSSSLPKDLKEFTILCNTKNGLVGRVIRCTLSGLLEKGYRANEFKALSMMIQVVVNLTNSGGPSPQTRERRQRRTANVLGVRRRETFRRRHLSAQVLRDVAVVDQRASVIPLPYPPSMMEEEVVRSPTERLSAIPLPCPPGMISNGDEEEVVHSSVETSSAVSTEEMNWEHGVSTPFSPSPVHQAGEWEQGVDTPHSPSPSAEERLNIKQEPITPAESPTPSSTYEEEEEEEEGQSEGSPLKEEVDTPVASPSSCPAEGEGDEEEEEEEMGTQAEGPSTFSQGCLSYIQSVTQAWTSMEEEQNVEVGYTTPTSTSRQPPLLPTPPPAPRRELSDMSMYLLTITIGVLENTCNEETGQSKKQRRAQELTVICNAGRMESIDEDDNMPRGPVPTLGDAKGPQLEEDERQVPHCTLTLDQKTSQVFTSPSPTPEGRHIPLQITSRGRKRGRKGKRALRYPSSLPLPPPTPPKSGVPRCTLTLDQKTSQVFTSPSHPGRTSHPPSRGV</sequence>
<evidence type="ECO:0000313" key="2">
    <source>
        <dbReference type="EMBL" id="CAD7232232.1"/>
    </source>
</evidence>
<protein>
    <submittedName>
        <fullName evidence="2">Uncharacterized protein</fullName>
    </submittedName>
</protein>
<feature type="compositionally biased region" description="Low complexity" evidence="1">
    <location>
        <begin position="170"/>
        <end position="183"/>
    </location>
</feature>
<feature type="region of interest" description="Disordered" evidence="1">
    <location>
        <begin position="395"/>
        <end position="521"/>
    </location>
</feature>
<name>A0A7R8WI98_9CRUS</name>
<feature type="compositionally biased region" description="Polar residues" evidence="1">
    <location>
        <begin position="495"/>
        <end position="508"/>
    </location>
</feature>
<feature type="compositionally biased region" description="Low complexity" evidence="1">
    <location>
        <begin position="228"/>
        <end position="241"/>
    </location>
</feature>
<organism evidence="2">
    <name type="scientific">Cyprideis torosa</name>
    <dbReference type="NCBI Taxonomy" id="163714"/>
    <lineage>
        <taxon>Eukaryota</taxon>
        <taxon>Metazoa</taxon>
        <taxon>Ecdysozoa</taxon>
        <taxon>Arthropoda</taxon>
        <taxon>Crustacea</taxon>
        <taxon>Oligostraca</taxon>
        <taxon>Ostracoda</taxon>
        <taxon>Podocopa</taxon>
        <taxon>Podocopida</taxon>
        <taxon>Cytherocopina</taxon>
        <taxon>Cytheroidea</taxon>
        <taxon>Cytherideidae</taxon>
        <taxon>Cyprideis</taxon>
    </lineage>
</organism>
<proteinExistence type="predicted"/>
<feature type="compositionally biased region" description="Pro residues" evidence="1">
    <location>
        <begin position="477"/>
        <end position="487"/>
    </location>
</feature>
<dbReference type="EMBL" id="OB664401">
    <property type="protein sequence ID" value="CAD7232232.1"/>
    <property type="molecule type" value="Genomic_DNA"/>
</dbReference>